<dbReference type="OrthoDB" id="1162399at2759"/>
<name>A0A9W9LJ74_9EURO</name>
<gene>
    <name evidence="2" type="ORF">N7482_008912</name>
</gene>
<keyword evidence="3" id="KW-1185">Reference proteome</keyword>
<feature type="compositionally biased region" description="Basic and acidic residues" evidence="1">
    <location>
        <begin position="243"/>
        <end position="252"/>
    </location>
</feature>
<reference evidence="2" key="1">
    <citation type="submission" date="2022-11" db="EMBL/GenBank/DDBJ databases">
        <authorList>
            <person name="Petersen C."/>
        </authorList>
    </citation>
    <scope>NUCLEOTIDE SEQUENCE</scope>
    <source>
        <strain evidence="2">IBT 26290</strain>
    </source>
</reference>
<feature type="compositionally biased region" description="Acidic residues" evidence="1">
    <location>
        <begin position="403"/>
        <end position="412"/>
    </location>
</feature>
<feature type="compositionally biased region" description="Basic and acidic residues" evidence="1">
    <location>
        <begin position="392"/>
        <end position="402"/>
    </location>
</feature>
<protein>
    <submittedName>
        <fullName evidence="2">Uncharacterized protein</fullName>
    </submittedName>
</protein>
<accession>A0A9W9LJ74</accession>
<evidence type="ECO:0000313" key="3">
    <source>
        <dbReference type="Proteomes" id="UP001149163"/>
    </source>
</evidence>
<feature type="compositionally biased region" description="Basic and acidic residues" evidence="1">
    <location>
        <begin position="206"/>
        <end position="217"/>
    </location>
</feature>
<feature type="compositionally biased region" description="Basic and acidic residues" evidence="1">
    <location>
        <begin position="421"/>
        <end position="433"/>
    </location>
</feature>
<evidence type="ECO:0000313" key="2">
    <source>
        <dbReference type="EMBL" id="KAJ5157812.1"/>
    </source>
</evidence>
<dbReference type="EMBL" id="JAPQKN010000006">
    <property type="protein sequence ID" value="KAJ5157812.1"/>
    <property type="molecule type" value="Genomic_DNA"/>
</dbReference>
<dbReference type="InterPro" id="IPR032710">
    <property type="entry name" value="NTF2-like_dom_sf"/>
</dbReference>
<proteinExistence type="predicted"/>
<dbReference type="SUPFAM" id="SSF54427">
    <property type="entry name" value="NTF2-like"/>
    <property type="match status" value="1"/>
</dbReference>
<evidence type="ECO:0000256" key="1">
    <source>
        <dbReference type="SAM" id="MobiDB-lite"/>
    </source>
</evidence>
<feature type="region of interest" description="Disordered" evidence="1">
    <location>
        <begin position="162"/>
        <end position="191"/>
    </location>
</feature>
<dbReference type="Proteomes" id="UP001149163">
    <property type="component" value="Unassembled WGS sequence"/>
</dbReference>
<reference evidence="2" key="2">
    <citation type="journal article" date="2023" name="IMA Fungus">
        <title>Comparative genomic study of the Penicillium genus elucidates a diverse pangenome and 15 lateral gene transfer events.</title>
        <authorList>
            <person name="Petersen C."/>
            <person name="Sorensen T."/>
            <person name="Nielsen M.R."/>
            <person name="Sondergaard T.E."/>
            <person name="Sorensen J.L."/>
            <person name="Fitzpatrick D.A."/>
            <person name="Frisvad J.C."/>
            <person name="Nielsen K.L."/>
        </authorList>
    </citation>
    <scope>NUCLEOTIDE SEQUENCE</scope>
    <source>
        <strain evidence="2">IBT 26290</strain>
    </source>
</reference>
<feature type="compositionally biased region" description="Polar residues" evidence="1">
    <location>
        <begin position="517"/>
        <end position="531"/>
    </location>
</feature>
<sequence>MTYLKDSYQRFLASPKNAPVAADASLIYVPTTTTFEGADAIATHASRQASIVKKKSEQIINAVESSDALCLDVETTLEFLEGGGAYLPSLDDNFLADRVVTFPTVHIVHFNAEHQIQQVRIYWDQGSLLKEVEVIGARGRSWPIRQAHEQIRLLKSAAKAKSAAPALAHSHDGSNNLPPRPSSPGKRHMKDPYAADSLFDLLSPQKGEKEPEHDDIPRPSSPGKRHTRDPYAAASLTELLSPSKEDNKDSRRSYARSAAQPAPRQYGELFVGDDEEMPGTPSKSEKAIAPKAGSNFQGSRIFEDYTPTDERAPYKTNPLKFNHFEIGAVDPEIKEEPKRGKSRNQAQWDFGDFATPQKPARSQNAEPTSHFGFSDDNAEAESPPSRPAVPKPRRDADVHFDMTDDSEDEEDDRIVQNPDKGLYENRLFDEERLYNANGSSQPTKGGDQKQEPLLVGGNNAHRKKDFDPHWEMTDVSPAPSKSSRQTPRPMASDRAQAVKMMESSWDNYDQSPEPIRTATSLHNPSRHNQPSWAHGDHE</sequence>
<dbReference type="GeneID" id="81430212"/>
<feature type="region of interest" description="Disordered" evidence="1">
    <location>
        <begin position="205"/>
        <end position="538"/>
    </location>
</feature>
<dbReference type="AlphaFoldDB" id="A0A9W9LJ74"/>
<comment type="caution">
    <text evidence="2">The sequence shown here is derived from an EMBL/GenBank/DDBJ whole genome shotgun (WGS) entry which is preliminary data.</text>
</comment>
<dbReference type="Gene3D" id="3.10.450.50">
    <property type="match status" value="1"/>
</dbReference>
<dbReference type="RefSeq" id="XP_056540801.1">
    <property type="nucleotide sequence ID" value="XM_056691036.1"/>
</dbReference>
<organism evidence="2 3">
    <name type="scientific">Penicillium canariense</name>
    <dbReference type="NCBI Taxonomy" id="189055"/>
    <lineage>
        <taxon>Eukaryota</taxon>
        <taxon>Fungi</taxon>
        <taxon>Dikarya</taxon>
        <taxon>Ascomycota</taxon>
        <taxon>Pezizomycotina</taxon>
        <taxon>Eurotiomycetes</taxon>
        <taxon>Eurotiomycetidae</taxon>
        <taxon>Eurotiales</taxon>
        <taxon>Aspergillaceae</taxon>
        <taxon>Penicillium</taxon>
    </lineage>
</organism>